<dbReference type="InterPro" id="IPR002083">
    <property type="entry name" value="MATH/TRAF_dom"/>
</dbReference>
<dbReference type="OrthoDB" id="738227at2759"/>
<feature type="compositionally biased region" description="Low complexity" evidence="2">
    <location>
        <begin position="14"/>
        <end position="41"/>
    </location>
</feature>
<dbReference type="GeneID" id="105164565"/>
<evidence type="ECO:0000313" key="5">
    <source>
        <dbReference type="RefSeq" id="XP_011081541.1"/>
    </source>
</evidence>
<keyword evidence="4" id="KW-1185">Reference proteome</keyword>
<feature type="domain" description="MATH" evidence="3">
    <location>
        <begin position="75"/>
        <end position="206"/>
    </location>
</feature>
<dbReference type="Gene3D" id="2.60.210.10">
    <property type="entry name" value="Apoptosis, Tumor Necrosis Factor Receptor Associated Protein 2, Chain A"/>
    <property type="match status" value="4"/>
</dbReference>
<evidence type="ECO:0000313" key="4">
    <source>
        <dbReference type="Proteomes" id="UP000504604"/>
    </source>
</evidence>
<dbReference type="Pfam" id="PF22486">
    <property type="entry name" value="MATH_2"/>
    <property type="match status" value="4"/>
</dbReference>
<proteinExistence type="predicted"/>
<dbReference type="Gene3D" id="1.10.287.1490">
    <property type="match status" value="1"/>
</dbReference>
<sequence length="1693" mass="188908">MKHHYHPQNDVAVSSSDASSASPSLPLPLSSLPPSDKPSAAVEDPLRDATSTSSSSAATTASADSVLVERRGDYSALCKWTISNFPRIKSRALWSKYFEVGGFDCRLLIYPKGDSQALPGYLSIYLQIMDPRNTASSKWDCFASYRLAIDNLLDSSKSVHRDSWHRFSSKKKSHGWCDFASLTSLLDPKFGFLHLSNDCILITADILILHESFSFSRDNYDLQANNVSIMGGGGVIGPVVGDVLSGKFTWKVHNFSLFKEMIKTQKIMSPVFPAGECNLRISVYQSVVNGVEYLSMCLESKDTEKNSLMSDRSCWCLFRMSVLNQKPGNGSNHVHRDSYGRFAADNKSGDNTSLGWNDYMKMSDFMGPEAGFLVEDTAVFSTSFHVIKELSSFSKGGTLIGARNSGNVRKSDGHIGKFTWRIENFTRLKDLLKKRKITGLCIKSRRFQIGNRDCRLIVYPRGQSQPPCHLSVFLEVTDSRNTNSDWSCFVSHRLAVVNQRMEEKSVTKESQNRYSKAAKDWGWREFVTLTSLFDQDSGFLVQDTVIFSAEVLILKETSIMQDFTDQETDSGTACSQSDGIGKRSSFTWKVENFLSFKEIMETRKIFSKFFQAGGCELRIGVYESFDTICIYLESDQSVGSDPEKNFWVRYRMAIVNQKNPSKTVWKESSICTKTWNNSVLQFMKVSDMLEADAGFLLRDTVVFVCEILDCCPWFEFSDLEVLASEDDQDALTTDPDELIDSDDSEDLSGDEEDIFRNLLSRAGFHLTYEDNSSQPQVTLREKLLMDAGAIAGFLTGLRVYLDDPAKVKRLLLPTKISGSNDGKKIKKNDESSPSLMNLLMGVKVLQQAIIDLLLDIMVECCQPSEGSSSDDSSDISSKPSPDGSGATSPLGSDGDNGLTDSTQLSVGERLDLGIGGSINSSAVQSCDLNGIGIHAKTVPVQPICPPETSAAGSCENPSLRSKTKWPEQSEELLGLIVNSLRALDGAVPQGCPEPRRRPQSAQKIALVLDKAPKHLQPDLVALVPKLVEQSEHPLAASALMDRLQKPDAEPALRLPVFGALSQLECGSDVWERVLFQSLELLADSNDEPLAATVDFIFKAALHCQHLPEAVRSVRVRLKNLGIEVSPCVLDYLGRTVNSCADIAEYILRDINCDDDFGDNFSPTACGLFIFGESGPKSERLHSGEDHASHGCSHFSDIYILIEMLSIPCLAVEAAQTFERAVARGTFVPQSLAVVLERRLAKQLDFTSQYVAEIQQPDLVMEGEGIEQLREQRDDFTLVLGLAERLALSKDSRVKGFVKILYTMLFKCYADESCRLRMLKRLVDRATTSADASRDVDLDMEVLVILVCEEQETVRPVLSMMREVAELANVDRAALWHQLCASEDDILRIREERKAENASLLKEKAVLSQRLTESEATNSRLKSEVRAEMDRFARERKELMEQVQEIESQLEWVRSERDDEITKLMAEKKVLQDRLYDAETQLSQLKSRKRDELKRVMKEKNALAERLKSAEAARKRFDEELKRFATENVTREELRQSLEDEVRRLTQTVGQTEGEKREKEEQVARCEAYIDGMESKLQACEQYIHHLEAQLQEEMSRHAPLYGAGLEALSMKELETISRIHEEGLRQIHAIQQRKGSPAGSPLVSSHNLPHTHGLYPPTPPPMAVGLPPPLIPNGVGIHSNGHVNGGAGPWFNR</sequence>
<keyword evidence="1" id="KW-0175">Coiled coil</keyword>
<dbReference type="InterPro" id="IPR008974">
    <property type="entry name" value="TRAF-like"/>
</dbReference>
<evidence type="ECO:0000256" key="1">
    <source>
        <dbReference type="SAM" id="Coils"/>
    </source>
</evidence>
<feature type="compositionally biased region" description="Low complexity" evidence="2">
    <location>
        <begin position="864"/>
        <end position="885"/>
    </location>
</feature>
<dbReference type="PANTHER" id="PTHR47242:SF1">
    <property type="entry name" value="TRAF-LIKE FAMILY PROTEIN"/>
    <property type="match status" value="1"/>
</dbReference>
<dbReference type="Proteomes" id="UP000504604">
    <property type="component" value="Linkage group LG6"/>
</dbReference>
<name>A0A6I9TAX1_SESIN</name>
<feature type="region of interest" description="Disordered" evidence="2">
    <location>
        <begin position="864"/>
        <end position="902"/>
    </location>
</feature>
<evidence type="ECO:0000256" key="2">
    <source>
        <dbReference type="SAM" id="MobiDB-lite"/>
    </source>
</evidence>
<dbReference type="SUPFAM" id="SSF49599">
    <property type="entry name" value="TRAF domain-like"/>
    <property type="match status" value="4"/>
</dbReference>
<feature type="region of interest" description="Disordered" evidence="2">
    <location>
        <begin position="1"/>
        <end position="57"/>
    </location>
</feature>
<organism evidence="4 5">
    <name type="scientific">Sesamum indicum</name>
    <name type="common">Oriental sesame</name>
    <name type="synonym">Sesamum orientale</name>
    <dbReference type="NCBI Taxonomy" id="4182"/>
    <lineage>
        <taxon>Eukaryota</taxon>
        <taxon>Viridiplantae</taxon>
        <taxon>Streptophyta</taxon>
        <taxon>Embryophyta</taxon>
        <taxon>Tracheophyta</taxon>
        <taxon>Spermatophyta</taxon>
        <taxon>Magnoliopsida</taxon>
        <taxon>eudicotyledons</taxon>
        <taxon>Gunneridae</taxon>
        <taxon>Pentapetalae</taxon>
        <taxon>asterids</taxon>
        <taxon>lamiids</taxon>
        <taxon>Lamiales</taxon>
        <taxon>Pedaliaceae</taxon>
        <taxon>Sesamum</taxon>
    </lineage>
</organism>
<feature type="compositionally biased region" description="Low complexity" evidence="2">
    <location>
        <begin position="48"/>
        <end position="57"/>
    </location>
</feature>
<dbReference type="InParanoid" id="A0A6I9TAX1"/>
<dbReference type="PROSITE" id="PS50144">
    <property type="entry name" value="MATH"/>
    <property type="match status" value="4"/>
</dbReference>
<gene>
    <name evidence="5" type="primary">LOC105164565</name>
</gene>
<feature type="domain" description="MATH" evidence="3">
    <location>
        <begin position="583"/>
        <end position="707"/>
    </location>
</feature>
<dbReference type="KEGG" id="sind:105164565"/>
<dbReference type="CDD" id="cd00121">
    <property type="entry name" value="MATH"/>
    <property type="match status" value="4"/>
</dbReference>
<dbReference type="SMART" id="SM00061">
    <property type="entry name" value="MATH"/>
    <property type="match status" value="4"/>
</dbReference>
<evidence type="ECO:0000259" key="3">
    <source>
        <dbReference type="PROSITE" id="PS50144"/>
    </source>
</evidence>
<feature type="region of interest" description="Disordered" evidence="2">
    <location>
        <begin position="1633"/>
        <end position="1656"/>
    </location>
</feature>
<feature type="coiled-coil region" evidence="1">
    <location>
        <begin position="1421"/>
        <end position="1589"/>
    </location>
</feature>
<feature type="domain" description="MATH" evidence="3">
    <location>
        <begin position="245"/>
        <end position="384"/>
    </location>
</feature>
<protein>
    <submittedName>
        <fullName evidence="5">Uncharacterized protein LOC105164565</fullName>
    </submittedName>
</protein>
<dbReference type="FunCoup" id="A0A6I9TAX1">
    <property type="interactions" value="1997"/>
</dbReference>
<dbReference type="RefSeq" id="XP_011081541.1">
    <property type="nucleotide sequence ID" value="XM_011083239.2"/>
</dbReference>
<reference evidence="5" key="1">
    <citation type="submission" date="2025-08" db="UniProtKB">
        <authorList>
            <consortium name="RefSeq"/>
        </authorList>
    </citation>
    <scope>IDENTIFICATION</scope>
</reference>
<feature type="domain" description="MATH" evidence="3">
    <location>
        <begin position="415"/>
        <end position="551"/>
    </location>
</feature>
<dbReference type="PANTHER" id="PTHR47242">
    <property type="entry name" value="TRAF-LIKE FAMILY PROTEIN"/>
    <property type="match status" value="1"/>
</dbReference>
<accession>A0A6I9TAX1</accession>